<comment type="caution">
    <text evidence="3">The sequence shown here is derived from an EMBL/GenBank/DDBJ whole genome shotgun (WGS) entry which is preliminary data.</text>
</comment>
<dbReference type="Proteomes" id="UP000651482">
    <property type="component" value="Unassembled WGS sequence"/>
</dbReference>
<feature type="transmembrane region" description="Helical" evidence="2">
    <location>
        <begin position="33"/>
        <end position="54"/>
    </location>
</feature>
<feature type="compositionally biased region" description="Basic and acidic residues" evidence="1">
    <location>
        <begin position="317"/>
        <end position="329"/>
    </location>
</feature>
<feature type="transmembrane region" description="Helical" evidence="2">
    <location>
        <begin position="111"/>
        <end position="131"/>
    </location>
</feature>
<feature type="compositionally biased region" description="Polar residues" evidence="1">
    <location>
        <begin position="371"/>
        <end position="382"/>
    </location>
</feature>
<name>A0A926DD02_9FIRM</name>
<feature type="transmembrane region" description="Helical" evidence="2">
    <location>
        <begin position="66"/>
        <end position="91"/>
    </location>
</feature>
<feature type="transmembrane region" description="Helical" evidence="2">
    <location>
        <begin position="209"/>
        <end position="231"/>
    </location>
</feature>
<keyword evidence="4" id="KW-1185">Reference proteome</keyword>
<organism evidence="3 4">
    <name type="scientific">Yeguia hominis</name>
    <dbReference type="NCBI Taxonomy" id="2763662"/>
    <lineage>
        <taxon>Bacteria</taxon>
        <taxon>Bacillati</taxon>
        <taxon>Bacillota</taxon>
        <taxon>Clostridia</taxon>
        <taxon>Eubacteriales</taxon>
        <taxon>Yeguiaceae</taxon>
        <taxon>Yeguia</taxon>
    </lineage>
</organism>
<sequence length="421" mass="45848">MFSVSLCLLVPFRFVQLILWTEADTGFLTDGLLSKSILFGGLLLVLLLLILMSAKCKNFPESYRPVKNFSVTVAAVLAGAAIILKSIYEIYEVAVLGVHGVSGTFTDGHPAFSVALSVLGLVAAMMFFVIAGNFGSGSNTFQALPILALLIPLWHCYNLIIQFVSTVSGASVAENALEVLTLVFALLFLFFQAELLAGMDPARAVRRCFLFGFPAVLFAMLSSLPVCVMYALQMPVASSFSMFLHLANLCIALYIFAFLIALTRNVDTGAEAPVLDPAFGYSDGLPENAAERAVSPEPQPDSLLEKAAPSVPAEFQNQRDVKPAEEAPRPKVPAAEPVPPESVPQPEPIPAKIQPERSQPKPVPSEPEVRTSVQNQQSQTENPEIPAQEKPEADARRARIDRLYETLMQERREARSQEKKL</sequence>
<evidence type="ECO:0000313" key="4">
    <source>
        <dbReference type="Proteomes" id="UP000651482"/>
    </source>
</evidence>
<dbReference type="AlphaFoldDB" id="A0A926DD02"/>
<feature type="transmembrane region" description="Helical" evidence="2">
    <location>
        <begin position="243"/>
        <end position="262"/>
    </location>
</feature>
<keyword evidence="2" id="KW-0812">Transmembrane</keyword>
<keyword evidence="2" id="KW-1133">Transmembrane helix</keyword>
<accession>A0A926DD02</accession>
<feature type="transmembrane region" description="Helical" evidence="2">
    <location>
        <begin position="176"/>
        <end position="197"/>
    </location>
</feature>
<dbReference type="EMBL" id="JACRSN010000022">
    <property type="protein sequence ID" value="MBC8534735.1"/>
    <property type="molecule type" value="Genomic_DNA"/>
</dbReference>
<evidence type="ECO:0000256" key="2">
    <source>
        <dbReference type="SAM" id="Phobius"/>
    </source>
</evidence>
<reference evidence="3" key="1">
    <citation type="submission" date="2020-08" db="EMBL/GenBank/DDBJ databases">
        <title>Genome public.</title>
        <authorList>
            <person name="Liu C."/>
            <person name="Sun Q."/>
        </authorList>
    </citation>
    <scope>NUCLEOTIDE SEQUENCE</scope>
    <source>
        <strain evidence="3">NSJ-40</strain>
    </source>
</reference>
<feature type="region of interest" description="Disordered" evidence="1">
    <location>
        <begin position="290"/>
        <end position="421"/>
    </location>
</feature>
<feature type="compositionally biased region" description="Basic and acidic residues" evidence="1">
    <location>
        <begin position="387"/>
        <end position="421"/>
    </location>
</feature>
<proteinExistence type="predicted"/>
<feature type="transmembrane region" description="Helical" evidence="2">
    <location>
        <begin position="143"/>
        <end position="164"/>
    </location>
</feature>
<evidence type="ECO:0000256" key="1">
    <source>
        <dbReference type="SAM" id="MobiDB-lite"/>
    </source>
</evidence>
<evidence type="ECO:0000313" key="3">
    <source>
        <dbReference type="EMBL" id="MBC8534735.1"/>
    </source>
</evidence>
<keyword evidence="2" id="KW-0472">Membrane</keyword>
<feature type="compositionally biased region" description="Pro residues" evidence="1">
    <location>
        <begin position="336"/>
        <end position="349"/>
    </location>
</feature>
<dbReference type="RefSeq" id="WP_249320320.1">
    <property type="nucleotide sequence ID" value="NZ_JACRSN010000022.1"/>
</dbReference>
<gene>
    <name evidence="3" type="ORF">IAG03_12215</name>
</gene>
<protein>
    <submittedName>
        <fullName evidence="3">Uncharacterized protein</fullName>
    </submittedName>
</protein>